<dbReference type="Proteomes" id="UP000054538">
    <property type="component" value="Unassembled WGS sequence"/>
</dbReference>
<sequence>MSHPDHLHLKFPLRASSCELLGSVLVRRVQHTVAHDLQVSDSSLSARSLGSGDPPLQSKGFRHAASTALRHATGRLELQFDNTRKLLEQQWIRASLSFFSSFLCLGIAEGPEALFYSKVQTPEPEPT</sequence>
<dbReference type="HOGENOM" id="CLU_1971249_0_0_1"/>
<name>A0A0D0C149_9AGAM</name>
<proteinExistence type="predicted"/>
<accession>A0A0D0C149</accession>
<dbReference type="EMBL" id="KN827223">
    <property type="protein sequence ID" value="KIK76937.1"/>
    <property type="molecule type" value="Genomic_DNA"/>
</dbReference>
<dbReference type="AlphaFoldDB" id="A0A0D0C149"/>
<reference evidence="1 2" key="1">
    <citation type="submission" date="2014-04" db="EMBL/GenBank/DDBJ databases">
        <authorList>
            <consortium name="DOE Joint Genome Institute"/>
            <person name="Kuo A."/>
            <person name="Kohler A."/>
            <person name="Jargeat P."/>
            <person name="Nagy L.G."/>
            <person name="Floudas D."/>
            <person name="Copeland A."/>
            <person name="Barry K.W."/>
            <person name="Cichocki N."/>
            <person name="Veneault-Fourrey C."/>
            <person name="LaButti K."/>
            <person name="Lindquist E.A."/>
            <person name="Lipzen A."/>
            <person name="Lundell T."/>
            <person name="Morin E."/>
            <person name="Murat C."/>
            <person name="Sun H."/>
            <person name="Tunlid A."/>
            <person name="Henrissat B."/>
            <person name="Grigoriev I.V."/>
            <person name="Hibbett D.S."/>
            <person name="Martin F."/>
            <person name="Nordberg H.P."/>
            <person name="Cantor M.N."/>
            <person name="Hua S.X."/>
        </authorList>
    </citation>
    <scope>NUCLEOTIDE SEQUENCE [LARGE SCALE GENOMIC DNA]</scope>
    <source>
        <strain evidence="1 2">Ve08.2h10</strain>
    </source>
</reference>
<evidence type="ECO:0000313" key="1">
    <source>
        <dbReference type="EMBL" id="KIK76937.1"/>
    </source>
</evidence>
<dbReference type="InParanoid" id="A0A0D0C149"/>
<evidence type="ECO:0000313" key="2">
    <source>
        <dbReference type="Proteomes" id="UP000054538"/>
    </source>
</evidence>
<reference evidence="2" key="2">
    <citation type="submission" date="2015-01" db="EMBL/GenBank/DDBJ databases">
        <title>Evolutionary Origins and Diversification of the Mycorrhizal Mutualists.</title>
        <authorList>
            <consortium name="DOE Joint Genome Institute"/>
            <consortium name="Mycorrhizal Genomics Consortium"/>
            <person name="Kohler A."/>
            <person name="Kuo A."/>
            <person name="Nagy L.G."/>
            <person name="Floudas D."/>
            <person name="Copeland A."/>
            <person name="Barry K.W."/>
            <person name="Cichocki N."/>
            <person name="Veneault-Fourrey C."/>
            <person name="LaButti K."/>
            <person name="Lindquist E.A."/>
            <person name="Lipzen A."/>
            <person name="Lundell T."/>
            <person name="Morin E."/>
            <person name="Murat C."/>
            <person name="Riley R."/>
            <person name="Ohm R."/>
            <person name="Sun H."/>
            <person name="Tunlid A."/>
            <person name="Henrissat B."/>
            <person name="Grigoriev I.V."/>
            <person name="Hibbett D.S."/>
            <person name="Martin F."/>
        </authorList>
    </citation>
    <scope>NUCLEOTIDE SEQUENCE [LARGE SCALE GENOMIC DNA]</scope>
    <source>
        <strain evidence="2">Ve08.2h10</strain>
    </source>
</reference>
<keyword evidence="2" id="KW-1185">Reference proteome</keyword>
<organism evidence="1 2">
    <name type="scientific">Paxillus rubicundulus Ve08.2h10</name>
    <dbReference type="NCBI Taxonomy" id="930991"/>
    <lineage>
        <taxon>Eukaryota</taxon>
        <taxon>Fungi</taxon>
        <taxon>Dikarya</taxon>
        <taxon>Basidiomycota</taxon>
        <taxon>Agaricomycotina</taxon>
        <taxon>Agaricomycetes</taxon>
        <taxon>Agaricomycetidae</taxon>
        <taxon>Boletales</taxon>
        <taxon>Paxilineae</taxon>
        <taxon>Paxillaceae</taxon>
        <taxon>Paxillus</taxon>
    </lineage>
</organism>
<gene>
    <name evidence="1" type="ORF">PAXRUDRAFT_835169</name>
</gene>
<protein>
    <submittedName>
        <fullName evidence="1">Uncharacterized protein</fullName>
    </submittedName>
</protein>